<dbReference type="EMBL" id="VSRR010006671">
    <property type="protein sequence ID" value="MPC45311.1"/>
    <property type="molecule type" value="Genomic_DNA"/>
</dbReference>
<reference evidence="2 3" key="1">
    <citation type="submission" date="2019-05" db="EMBL/GenBank/DDBJ databases">
        <title>Another draft genome of Portunus trituberculatus and its Hox gene families provides insights of decapod evolution.</title>
        <authorList>
            <person name="Jeong J.-H."/>
            <person name="Song I."/>
            <person name="Kim S."/>
            <person name="Choi T."/>
            <person name="Kim D."/>
            <person name="Ryu S."/>
            <person name="Kim W."/>
        </authorList>
    </citation>
    <scope>NUCLEOTIDE SEQUENCE [LARGE SCALE GENOMIC DNA]</scope>
    <source>
        <tissue evidence="2">Muscle</tissue>
    </source>
</reference>
<sequence length="119" mass="12923">MEEGVGEGMVEQDKVEAREASAGNVAFPSTRLRDVRDRRCDPCGLTRCSGSTDLLVLVPPLCSKDIVVHETSSSERGATSTRAAAATGRRLYASNNQWRLVSRTLTAEKNKSFLIHGSE</sequence>
<organism evidence="2 3">
    <name type="scientific">Portunus trituberculatus</name>
    <name type="common">Swimming crab</name>
    <name type="synonym">Neptunus trituberculatus</name>
    <dbReference type="NCBI Taxonomy" id="210409"/>
    <lineage>
        <taxon>Eukaryota</taxon>
        <taxon>Metazoa</taxon>
        <taxon>Ecdysozoa</taxon>
        <taxon>Arthropoda</taxon>
        <taxon>Crustacea</taxon>
        <taxon>Multicrustacea</taxon>
        <taxon>Malacostraca</taxon>
        <taxon>Eumalacostraca</taxon>
        <taxon>Eucarida</taxon>
        <taxon>Decapoda</taxon>
        <taxon>Pleocyemata</taxon>
        <taxon>Brachyura</taxon>
        <taxon>Eubrachyura</taxon>
        <taxon>Portunoidea</taxon>
        <taxon>Portunidae</taxon>
        <taxon>Portuninae</taxon>
        <taxon>Portunus</taxon>
    </lineage>
</organism>
<evidence type="ECO:0000256" key="1">
    <source>
        <dbReference type="SAM" id="MobiDB-lite"/>
    </source>
</evidence>
<keyword evidence="3" id="KW-1185">Reference proteome</keyword>
<accession>A0A5B7FDN0</accession>
<name>A0A5B7FDN0_PORTR</name>
<dbReference type="Proteomes" id="UP000324222">
    <property type="component" value="Unassembled WGS sequence"/>
</dbReference>
<feature type="region of interest" description="Disordered" evidence="1">
    <location>
        <begin position="1"/>
        <end position="22"/>
    </location>
</feature>
<proteinExistence type="predicted"/>
<comment type="caution">
    <text evidence="2">The sequence shown here is derived from an EMBL/GenBank/DDBJ whole genome shotgun (WGS) entry which is preliminary data.</text>
</comment>
<evidence type="ECO:0000313" key="3">
    <source>
        <dbReference type="Proteomes" id="UP000324222"/>
    </source>
</evidence>
<protein>
    <submittedName>
        <fullName evidence="2">Uncharacterized protein</fullName>
    </submittedName>
</protein>
<gene>
    <name evidence="2" type="ORF">E2C01_039007</name>
</gene>
<evidence type="ECO:0000313" key="2">
    <source>
        <dbReference type="EMBL" id="MPC45311.1"/>
    </source>
</evidence>
<dbReference type="AlphaFoldDB" id="A0A5B7FDN0"/>